<sequence length="295" mass="34476">MNEKKKNIIVTSIDLFADKGFYSTSIQEIADKSGVSKGAFYLHFHSKDELMLEIFKYYYNLMQENIENVIDEALSPKVNFTKQVEVQFHEILKHKSFILTQLKEQAFTLNKELYDFIRLKELETQKWYKKNLVSIYGGEIEPYIIDLQILFEGMKNNYFQVLIHGEVDIQISKLASFIVDRLDDIVAGLLTTKKEPMLTQEMVFSLFSDLTAPEELVKKEVMNNLLEMQKVLNDADFYEKTINELQGVIDFLISEVKKQDSKTFVIQGMLANFKGMHQFDQYRKVISEKLGIRIL</sequence>
<keyword evidence="1" id="KW-0678">Repressor</keyword>
<proteinExistence type="predicted"/>
<protein>
    <recommendedName>
        <fullName evidence="4">HTH tetR-type domain-containing protein</fullName>
    </recommendedName>
</protein>
<name>A0A220TZY3_9BACI</name>
<dbReference type="GO" id="GO:0003677">
    <property type="term" value="F:DNA binding"/>
    <property type="evidence" value="ECO:0007669"/>
    <property type="project" value="UniProtKB-UniRule"/>
</dbReference>
<dbReference type="PANTHER" id="PTHR43479">
    <property type="entry name" value="ACREF/ENVCD OPERON REPRESSOR-RELATED"/>
    <property type="match status" value="1"/>
</dbReference>
<feature type="DNA-binding region" description="H-T-H motif" evidence="3">
    <location>
        <begin position="25"/>
        <end position="44"/>
    </location>
</feature>
<accession>A0A220TZY3</accession>
<organism evidence="5 6">
    <name type="scientific">Virgibacillus phasianinus</name>
    <dbReference type="NCBI Taxonomy" id="2017483"/>
    <lineage>
        <taxon>Bacteria</taxon>
        <taxon>Bacillati</taxon>
        <taxon>Bacillota</taxon>
        <taxon>Bacilli</taxon>
        <taxon>Bacillales</taxon>
        <taxon>Bacillaceae</taxon>
        <taxon>Virgibacillus</taxon>
    </lineage>
</organism>
<dbReference type="PRINTS" id="PR00455">
    <property type="entry name" value="HTHTETR"/>
</dbReference>
<evidence type="ECO:0000256" key="3">
    <source>
        <dbReference type="PROSITE-ProRule" id="PRU00335"/>
    </source>
</evidence>
<gene>
    <name evidence="5" type="ORF">CFK37_02880</name>
</gene>
<dbReference type="PROSITE" id="PS50977">
    <property type="entry name" value="HTH_TETR_2"/>
    <property type="match status" value="1"/>
</dbReference>
<dbReference type="Proteomes" id="UP000198312">
    <property type="component" value="Chromosome"/>
</dbReference>
<evidence type="ECO:0000313" key="6">
    <source>
        <dbReference type="Proteomes" id="UP000198312"/>
    </source>
</evidence>
<feature type="domain" description="HTH tetR-type" evidence="4">
    <location>
        <begin position="2"/>
        <end position="62"/>
    </location>
</feature>
<dbReference type="PROSITE" id="PS01081">
    <property type="entry name" value="HTH_TETR_1"/>
    <property type="match status" value="1"/>
</dbReference>
<dbReference type="InterPro" id="IPR001647">
    <property type="entry name" value="HTH_TetR"/>
</dbReference>
<dbReference type="KEGG" id="vil:CFK37_02880"/>
<evidence type="ECO:0000256" key="2">
    <source>
        <dbReference type="ARBA" id="ARBA00023125"/>
    </source>
</evidence>
<dbReference type="PANTHER" id="PTHR43479:SF22">
    <property type="entry name" value="TRANSCRIPTIONAL REGULATOR, TETR FAMILY"/>
    <property type="match status" value="1"/>
</dbReference>
<reference evidence="5 6" key="1">
    <citation type="submission" date="2017-07" db="EMBL/GenBank/DDBJ databases">
        <title>Virgibacillus sp. LM2416.</title>
        <authorList>
            <person name="Tak E.J."/>
            <person name="Bae J.-W."/>
        </authorList>
    </citation>
    <scope>NUCLEOTIDE SEQUENCE [LARGE SCALE GENOMIC DNA]</scope>
    <source>
        <strain evidence="5 6">LM2416</strain>
    </source>
</reference>
<dbReference type="AlphaFoldDB" id="A0A220TZY3"/>
<evidence type="ECO:0000256" key="1">
    <source>
        <dbReference type="ARBA" id="ARBA00022491"/>
    </source>
</evidence>
<dbReference type="InterPro" id="IPR009057">
    <property type="entry name" value="Homeodomain-like_sf"/>
</dbReference>
<dbReference type="Gene3D" id="1.10.357.10">
    <property type="entry name" value="Tetracycline Repressor, domain 2"/>
    <property type="match status" value="1"/>
</dbReference>
<keyword evidence="6" id="KW-1185">Reference proteome</keyword>
<evidence type="ECO:0000259" key="4">
    <source>
        <dbReference type="PROSITE" id="PS50977"/>
    </source>
</evidence>
<keyword evidence="2 3" id="KW-0238">DNA-binding</keyword>
<dbReference type="EMBL" id="CP022315">
    <property type="protein sequence ID" value="ASK61211.1"/>
    <property type="molecule type" value="Genomic_DNA"/>
</dbReference>
<dbReference type="OrthoDB" id="9812993at2"/>
<dbReference type="SUPFAM" id="SSF46689">
    <property type="entry name" value="Homeodomain-like"/>
    <property type="match status" value="1"/>
</dbReference>
<evidence type="ECO:0000313" key="5">
    <source>
        <dbReference type="EMBL" id="ASK61211.1"/>
    </source>
</evidence>
<dbReference type="InterPro" id="IPR023772">
    <property type="entry name" value="DNA-bd_HTH_TetR-type_CS"/>
</dbReference>
<dbReference type="RefSeq" id="WP_089060488.1">
    <property type="nucleotide sequence ID" value="NZ_CP022315.1"/>
</dbReference>
<dbReference type="InterPro" id="IPR050624">
    <property type="entry name" value="HTH-type_Tx_Regulator"/>
</dbReference>
<dbReference type="Pfam" id="PF00440">
    <property type="entry name" value="TetR_N"/>
    <property type="match status" value="1"/>
</dbReference>